<evidence type="ECO:0000313" key="2">
    <source>
        <dbReference type="Proteomes" id="UP001500967"/>
    </source>
</evidence>
<sequence>MWFPVSHQGYETVGPPTTPGSKKLFRHTDDVHSGVIYRSPRRFEVVGWGVGHHGLLLRSHPAPGRGGRVEIWFKPAAAACLATELAGLEITVGRPETARPVVGETRPGETVYEVRSGRRPGWVLAGSTHGREGDENASLPLFDGWGLRPGVRELFRHVGGGQ</sequence>
<dbReference type="EMBL" id="BAAAGX010000014">
    <property type="protein sequence ID" value="GAA0248709.1"/>
    <property type="molecule type" value="Genomic_DNA"/>
</dbReference>
<organism evidence="1 2">
    <name type="scientific">Cryptosporangium japonicum</name>
    <dbReference type="NCBI Taxonomy" id="80872"/>
    <lineage>
        <taxon>Bacteria</taxon>
        <taxon>Bacillati</taxon>
        <taxon>Actinomycetota</taxon>
        <taxon>Actinomycetes</taxon>
        <taxon>Cryptosporangiales</taxon>
        <taxon>Cryptosporangiaceae</taxon>
        <taxon>Cryptosporangium</taxon>
    </lineage>
</organism>
<protein>
    <submittedName>
        <fullName evidence="1">Uncharacterized protein</fullName>
    </submittedName>
</protein>
<keyword evidence="2" id="KW-1185">Reference proteome</keyword>
<accession>A0ABN0UFD0</accession>
<comment type="caution">
    <text evidence="1">The sequence shown here is derived from an EMBL/GenBank/DDBJ whole genome shotgun (WGS) entry which is preliminary data.</text>
</comment>
<dbReference type="Proteomes" id="UP001500967">
    <property type="component" value="Unassembled WGS sequence"/>
</dbReference>
<name>A0ABN0UFD0_9ACTN</name>
<evidence type="ECO:0000313" key="1">
    <source>
        <dbReference type="EMBL" id="GAA0248709.1"/>
    </source>
</evidence>
<gene>
    <name evidence="1" type="ORF">GCM10009539_37490</name>
</gene>
<proteinExistence type="predicted"/>
<reference evidence="1 2" key="1">
    <citation type="journal article" date="2019" name="Int. J. Syst. Evol. Microbiol.">
        <title>The Global Catalogue of Microorganisms (GCM) 10K type strain sequencing project: providing services to taxonomists for standard genome sequencing and annotation.</title>
        <authorList>
            <consortium name="The Broad Institute Genomics Platform"/>
            <consortium name="The Broad Institute Genome Sequencing Center for Infectious Disease"/>
            <person name="Wu L."/>
            <person name="Ma J."/>
        </authorList>
    </citation>
    <scope>NUCLEOTIDE SEQUENCE [LARGE SCALE GENOMIC DNA]</scope>
    <source>
        <strain evidence="1 2">JCM 10425</strain>
    </source>
</reference>